<dbReference type="AlphaFoldDB" id="A0A6M4WK21"/>
<sequence length="54" mass="5389">MKLIWLLLGLLLAGLAIGGVVSATNVADTVSVVGDLFIATLLGGAAIAALKRAR</sequence>
<feature type="transmembrane region" description="Helical" evidence="1">
    <location>
        <begin position="32"/>
        <end position="50"/>
    </location>
</feature>
<organism evidence="2 3">
    <name type="scientific">Streptomyces asoensis</name>
    <dbReference type="NCBI Taxonomy" id="249586"/>
    <lineage>
        <taxon>Bacteria</taxon>
        <taxon>Bacillati</taxon>
        <taxon>Actinomycetota</taxon>
        <taxon>Actinomycetes</taxon>
        <taxon>Kitasatosporales</taxon>
        <taxon>Streptomycetaceae</taxon>
        <taxon>Streptomyces</taxon>
    </lineage>
</organism>
<keyword evidence="3" id="KW-1185">Reference proteome</keyword>
<proteinExistence type="predicted"/>
<evidence type="ECO:0000313" key="3">
    <source>
        <dbReference type="Proteomes" id="UP000502665"/>
    </source>
</evidence>
<accession>A0A6M4WK21</accession>
<dbReference type="Proteomes" id="UP000502665">
    <property type="component" value="Chromosome"/>
</dbReference>
<evidence type="ECO:0000256" key="1">
    <source>
        <dbReference type="SAM" id="Phobius"/>
    </source>
</evidence>
<evidence type="ECO:0000313" key="2">
    <source>
        <dbReference type="EMBL" id="QJT00940.1"/>
    </source>
</evidence>
<keyword evidence="1" id="KW-0472">Membrane</keyword>
<reference evidence="2" key="1">
    <citation type="submission" date="2020-03" db="EMBL/GenBank/DDBJ databases">
        <title>Molecular networking-based the target discovery of potent antiproliferative macrolactams: 5/6/7/16 polycyclic ansamycins and glycosylated trienomycin from Streptomyces cacaoi subsp. asoensis.</title>
        <authorList>
            <person name="Liu L.-L."/>
        </authorList>
    </citation>
    <scope>NUCLEOTIDE SEQUENCE [LARGE SCALE GENOMIC DNA]</scope>
    <source>
        <strain evidence="2">H2S5</strain>
    </source>
</reference>
<gene>
    <name evidence="2" type="ORF">G9272_11995</name>
</gene>
<keyword evidence="1" id="KW-1133">Transmembrane helix</keyword>
<name>A0A6M4WK21_9ACTN</name>
<protein>
    <submittedName>
        <fullName evidence="2">Uncharacterized protein</fullName>
    </submittedName>
</protein>
<dbReference type="RefSeq" id="WP_171396548.1">
    <property type="nucleotide sequence ID" value="NZ_CP049838.1"/>
</dbReference>
<dbReference type="EMBL" id="CP049838">
    <property type="protein sequence ID" value="QJT00940.1"/>
    <property type="molecule type" value="Genomic_DNA"/>
</dbReference>
<keyword evidence="1" id="KW-0812">Transmembrane</keyword>